<keyword evidence="3" id="KW-1185">Reference proteome</keyword>
<name>A0AAX6HVQ2_IRIPA</name>
<organism evidence="2 3">
    <name type="scientific">Iris pallida</name>
    <name type="common">Sweet iris</name>
    <dbReference type="NCBI Taxonomy" id="29817"/>
    <lineage>
        <taxon>Eukaryota</taxon>
        <taxon>Viridiplantae</taxon>
        <taxon>Streptophyta</taxon>
        <taxon>Embryophyta</taxon>
        <taxon>Tracheophyta</taxon>
        <taxon>Spermatophyta</taxon>
        <taxon>Magnoliopsida</taxon>
        <taxon>Liliopsida</taxon>
        <taxon>Asparagales</taxon>
        <taxon>Iridaceae</taxon>
        <taxon>Iridoideae</taxon>
        <taxon>Irideae</taxon>
        <taxon>Iris</taxon>
    </lineage>
</organism>
<proteinExistence type="predicted"/>
<dbReference type="AlphaFoldDB" id="A0AAX6HVQ2"/>
<feature type="region of interest" description="Disordered" evidence="1">
    <location>
        <begin position="1"/>
        <end position="31"/>
    </location>
</feature>
<feature type="compositionally biased region" description="Basic residues" evidence="1">
    <location>
        <begin position="1"/>
        <end position="15"/>
    </location>
</feature>
<evidence type="ECO:0000256" key="1">
    <source>
        <dbReference type="SAM" id="MobiDB-lite"/>
    </source>
</evidence>
<protein>
    <submittedName>
        <fullName evidence="2">Uncharacterized protein</fullName>
    </submittedName>
</protein>
<sequence>MRQKRKRRKGSRGRRAVLTSGHGGSGVPWRPVVQKLEHDGMTTTTTAEAPIVVA</sequence>
<evidence type="ECO:0000313" key="3">
    <source>
        <dbReference type="Proteomes" id="UP001140949"/>
    </source>
</evidence>
<accession>A0AAX6HVQ2</accession>
<comment type="caution">
    <text evidence="2">The sequence shown here is derived from an EMBL/GenBank/DDBJ whole genome shotgun (WGS) entry which is preliminary data.</text>
</comment>
<evidence type="ECO:0000313" key="2">
    <source>
        <dbReference type="EMBL" id="KAJ6844345.1"/>
    </source>
</evidence>
<gene>
    <name evidence="2" type="ORF">M6B38_292125</name>
</gene>
<reference evidence="2" key="1">
    <citation type="journal article" date="2023" name="GigaByte">
        <title>Genome assembly of the bearded iris, Iris pallida Lam.</title>
        <authorList>
            <person name="Bruccoleri R.E."/>
            <person name="Oakeley E.J."/>
            <person name="Faust A.M.E."/>
            <person name="Altorfer M."/>
            <person name="Dessus-Babus S."/>
            <person name="Burckhardt D."/>
            <person name="Oertli M."/>
            <person name="Naumann U."/>
            <person name="Petersen F."/>
            <person name="Wong J."/>
        </authorList>
    </citation>
    <scope>NUCLEOTIDE SEQUENCE</scope>
    <source>
        <strain evidence="2">GSM-AAB239-AS_SAM_17_03QT</strain>
    </source>
</reference>
<dbReference type="EMBL" id="JANAVB010006599">
    <property type="protein sequence ID" value="KAJ6844345.1"/>
    <property type="molecule type" value="Genomic_DNA"/>
</dbReference>
<dbReference type="Proteomes" id="UP001140949">
    <property type="component" value="Unassembled WGS sequence"/>
</dbReference>
<reference evidence="2" key="2">
    <citation type="submission" date="2023-04" db="EMBL/GenBank/DDBJ databases">
        <authorList>
            <person name="Bruccoleri R.E."/>
            <person name="Oakeley E.J."/>
            <person name="Faust A.-M."/>
            <person name="Dessus-Babus S."/>
            <person name="Altorfer M."/>
            <person name="Burckhardt D."/>
            <person name="Oertli M."/>
            <person name="Naumann U."/>
            <person name="Petersen F."/>
            <person name="Wong J."/>
        </authorList>
    </citation>
    <scope>NUCLEOTIDE SEQUENCE</scope>
    <source>
        <strain evidence="2">GSM-AAB239-AS_SAM_17_03QT</strain>
        <tissue evidence="2">Leaf</tissue>
    </source>
</reference>